<evidence type="ECO:0000313" key="1">
    <source>
        <dbReference type="EMBL" id="GDY70512.1"/>
    </source>
</evidence>
<protein>
    <submittedName>
        <fullName evidence="1">Uncharacterized protein</fullName>
    </submittedName>
</protein>
<gene>
    <name evidence="1" type="ORF">SAV14893_099050</name>
</gene>
<proteinExistence type="predicted"/>
<sequence length="90" mass="8202">MAVVGEGVEVGVGCGVVGLAGCAEGGGGGGVEDEGVEGGVLGELVEEVGAVGFGAEDVVELGGGEVGEGGVVEDACGVDDGGEGCCGGWC</sequence>
<dbReference type="AlphaFoldDB" id="A0A4D4MEV4"/>
<dbReference type="Proteomes" id="UP000302139">
    <property type="component" value="Unassembled WGS sequence"/>
</dbReference>
<name>A0A4D4MEV4_STRAX</name>
<dbReference type="EMBL" id="BJHX01000006">
    <property type="protein sequence ID" value="GDY70512.1"/>
    <property type="molecule type" value="Genomic_DNA"/>
</dbReference>
<accession>A0A4D4MEV4</accession>
<reference evidence="1 2" key="1">
    <citation type="submission" date="2019-04" db="EMBL/GenBank/DDBJ databases">
        <title>Draft genome sequences of Streptomyces avermitilis NBRC 14893.</title>
        <authorList>
            <person name="Komaki H."/>
            <person name="Tamura T."/>
            <person name="Hosoyama A."/>
        </authorList>
    </citation>
    <scope>NUCLEOTIDE SEQUENCE [LARGE SCALE GENOMIC DNA]</scope>
    <source>
        <strain evidence="1 2">NBRC 14893</strain>
    </source>
</reference>
<organism evidence="1 2">
    <name type="scientific">Streptomyces avermitilis</name>
    <dbReference type="NCBI Taxonomy" id="33903"/>
    <lineage>
        <taxon>Bacteria</taxon>
        <taxon>Bacillati</taxon>
        <taxon>Actinomycetota</taxon>
        <taxon>Actinomycetes</taxon>
        <taxon>Kitasatosporales</taxon>
        <taxon>Streptomycetaceae</taxon>
        <taxon>Streptomyces</taxon>
    </lineage>
</organism>
<comment type="caution">
    <text evidence="1">The sequence shown here is derived from an EMBL/GenBank/DDBJ whole genome shotgun (WGS) entry which is preliminary data.</text>
</comment>
<evidence type="ECO:0000313" key="2">
    <source>
        <dbReference type="Proteomes" id="UP000302139"/>
    </source>
</evidence>